<accession>A0A1F7X4N9</accession>
<evidence type="ECO:0000313" key="1">
    <source>
        <dbReference type="EMBL" id="OGM09265.1"/>
    </source>
</evidence>
<sequence>MKSLEDLDKGFFSKFKQKEWIDSASYEELLRKWRFAEIGDPFFTGEIGQYYAKKIDEKRNEVGNEEHVRISKKIGWQRK</sequence>
<organism evidence="1 2">
    <name type="scientific">Candidatus Woesebacteria bacterium RBG_13_36_22</name>
    <dbReference type="NCBI Taxonomy" id="1802478"/>
    <lineage>
        <taxon>Bacteria</taxon>
        <taxon>Candidatus Woeseibacteriota</taxon>
    </lineage>
</organism>
<comment type="caution">
    <text evidence="1">The sequence shown here is derived from an EMBL/GenBank/DDBJ whole genome shotgun (WGS) entry which is preliminary data.</text>
</comment>
<proteinExistence type="predicted"/>
<dbReference type="AlphaFoldDB" id="A0A1F7X4N9"/>
<dbReference type="Proteomes" id="UP000176939">
    <property type="component" value="Unassembled WGS sequence"/>
</dbReference>
<dbReference type="EMBL" id="MGFQ01000024">
    <property type="protein sequence ID" value="OGM09265.1"/>
    <property type="molecule type" value="Genomic_DNA"/>
</dbReference>
<protein>
    <submittedName>
        <fullName evidence="1">Uncharacterized protein</fullName>
    </submittedName>
</protein>
<evidence type="ECO:0000313" key="2">
    <source>
        <dbReference type="Proteomes" id="UP000176939"/>
    </source>
</evidence>
<reference evidence="1 2" key="1">
    <citation type="journal article" date="2016" name="Nat. Commun.">
        <title>Thousands of microbial genomes shed light on interconnected biogeochemical processes in an aquifer system.</title>
        <authorList>
            <person name="Anantharaman K."/>
            <person name="Brown C.T."/>
            <person name="Hug L.A."/>
            <person name="Sharon I."/>
            <person name="Castelle C.J."/>
            <person name="Probst A.J."/>
            <person name="Thomas B.C."/>
            <person name="Singh A."/>
            <person name="Wilkins M.J."/>
            <person name="Karaoz U."/>
            <person name="Brodie E.L."/>
            <person name="Williams K.H."/>
            <person name="Hubbard S.S."/>
            <person name="Banfield J.F."/>
        </authorList>
    </citation>
    <scope>NUCLEOTIDE SEQUENCE [LARGE SCALE GENOMIC DNA]</scope>
</reference>
<gene>
    <name evidence="1" type="ORF">A2Z67_04980</name>
</gene>
<name>A0A1F7X4N9_9BACT</name>